<evidence type="ECO:0000313" key="3">
    <source>
        <dbReference type="Proteomes" id="UP000494165"/>
    </source>
</evidence>
<feature type="region of interest" description="Disordered" evidence="1">
    <location>
        <begin position="1"/>
        <end position="49"/>
    </location>
</feature>
<reference evidence="2 3" key="1">
    <citation type="submission" date="2020-04" db="EMBL/GenBank/DDBJ databases">
        <authorList>
            <person name="Alioto T."/>
            <person name="Alioto T."/>
            <person name="Gomez Garrido J."/>
        </authorList>
    </citation>
    <scope>NUCLEOTIDE SEQUENCE [LARGE SCALE GENOMIC DNA]</scope>
</reference>
<name>A0A8S1E043_9INSE</name>
<comment type="caution">
    <text evidence="2">The sequence shown here is derived from an EMBL/GenBank/DDBJ whole genome shotgun (WGS) entry which is preliminary data.</text>
</comment>
<dbReference type="EMBL" id="CADEPI010000656">
    <property type="protein sequence ID" value="CAB3387960.1"/>
    <property type="molecule type" value="Genomic_DNA"/>
</dbReference>
<gene>
    <name evidence="2" type="ORF">CLODIP_2_CD04601</name>
</gene>
<evidence type="ECO:0000313" key="2">
    <source>
        <dbReference type="EMBL" id="CAB3387960.1"/>
    </source>
</evidence>
<accession>A0A8S1E043</accession>
<protein>
    <submittedName>
        <fullName evidence="2">Uncharacterized protein</fullName>
    </submittedName>
</protein>
<sequence length="49" mass="5154">LDRNLKSQRAVAQTLPSTGLSRPTGVFEGERRAAFPVSGEPTSEGPGLD</sequence>
<dbReference type="Proteomes" id="UP000494165">
    <property type="component" value="Unassembled WGS sequence"/>
</dbReference>
<feature type="non-terminal residue" evidence="2">
    <location>
        <position position="1"/>
    </location>
</feature>
<proteinExistence type="predicted"/>
<evidence type="ECO:0000256" key="1">
    <source>
        <dbReference type="SAM" id="MobiDB-lite"/>
    </source>
</evidence>
<organism evidence="2 3">
    <name type="scientific">Cloeon dipterum</name>
    <dbReference type="NCBI Taxonomy" id="197152"/>
    <lineage>
        <taxon>Eukaryota</taxon>
        <taxon>Metazoa</taxon>
        <taxon>Ecdysozoa</taxon>
        <taxon>Arthropoda</taxon>
        <taxon>Hexapoda</taxon>
        <taxon>Insecta</taxon>
        <taxon>Pterygota</taxon>
        <taxon>Palaeoptera</taxon>
        <taxon>Ephemeroptera</taxon>
        <taxon>Pisciforma</taxon>
        <taxon>Baetidae</taxon>
        <taxon>Cloeon</taxon>
    </lineage>
</organism>
<feature type="compositionally biased region" description="Polar residues" evidence="1">
    <location>
        <begin position="10"/>
        <end position="21"/>
    </location>
</feature>
<keyword evidence="3" id="KW-1185">Reference proteome</keyword>
<dbReference type="AlphaFoldDB" id="A0A8S1E043"/>